<reference evidence="8 9" key="1">
    <citation type="submission" date="2022-12" db="EMBL/GenBank/DDBJ databases">
        <title>Genomic features and morphological characterization of a novel Knufia sp. strain isolated from spacecraft assembly facility.</title>
        <authorList>
            <person name="Teixeira M."/>
            <person name="Chander A.M."/>
            <person name="Stajich J.E."/>
            <person name="Venkateswaran K."/>
        </authorList>
    </citation>
    <scope>NUCLEOTIDE SEQUENCE [LARGE SCALE GENOMIC DNA]</scope>
    <source>
        <strain evidence="8 9">FJI-L2-BK-P2</strain>
    </source>
</reference>
<comment type="cofactor">
    <cofactor evidence="1">
        <name>pyridoxal 5'-phosphate</name>
        <dbReference type="ChEBI" id="CHEBI:597326"/>
    </cofactor>
</comment>
<dbReference type="GO" id="GO:0047536">
    <property type="term" value="F:2-aminoadipate transaminase activity"/>
    <property type="evidence" value="ECO:0007669"/>
    <property type="project" value="TreeGrafter"/>
</dbReference>
<sequence>MAPHAEEPQPISTPPSKMPTQPPQQPHLEAITDTTAATLPDPLTQPPPTRPRFTHTDVLPHRAAAKTPMATGVAPFSSAHLFKSELALSKPPASHSFYNSHLTREAKTRKSSSLKGAMKYFNAETISLCGGLPSSEYFPFEELAFEVPVSPAFVPSQTTQLRGRKYDVAEGKSAFDLSIALNYGQSMGPPQMMRYLTEHTEIVHSPPYSNWEICLTQGSTSALDIALRMFCVRGDALLTEEYSFSSAIETALPMGLVPVGVKMDGKGLCADDLERVLNNWDVLGRTRYGGAPRPKVLYTVPTGGNPTGATQDEKRRRDILAVCERYDVLILEDEPYYFLQMEEYKSKVQQNGNGNGHVDGNGSEREATNGTDMDLGTFIDSLVPSYLSMSKSGNVLRMDSFSKIIAPGTRTGWVTGPADLIERFVRASEVSAQTPSGFSLVALYKLLEEEWGHEGFLRWLMNLRSEYGHRRDGIVEACEMFLPRDIIAWEAPMAGMFHWLGVDGKKHPVYQAREGECKTEEDRRNLLVEIEEQIFVAATKNNVLVARGSWFRAEKDNARVLGSESNGQTSENGHAEEVKEEVDTTIYFRMTYAAAPMNKISEAVRRFGETLREEFGSK</sequence>
<dbReference type="EMBL" id="JAKLMC020000003">
    <property type="protein sequence ID" value="KAK5957424.1"/>
    <property type="molecule type" value="Genomic_DNA"/>
</dbReference>
<dbReference type="PANTHER" id="PTHR42790">
    <property type="entry name" value="AMINOTRANSFERASE"/>
    <property type="match status" value="1"/>
</dbReference>
<dbReference type="Pfam" id="PF00155">
    <property type="entry name" value="Aminotran_1_2"/>
    <property type="match status" value="1"/>
</dbReference>
<dbReference type="GO" id="GO:0030170">
    <property type="term" value="F:pyridoxal phosphate binding"/>
    <property type="evidence" value="ECO:0007669"/>
    <property type="project" value="InterPro"/>
</dbReference>
<dbReference type="CDD" id="cd00609">
    <property type="entry name" value="AAT_like"/>
    <property type="match status" value="1"/>
</dbReference>
<feature type="compositionally biased region" description="Pro residues" evidence="6">
    <location>
        <begin position="11"/>
        <end position="25"/>
    </location>
</feature>
<feature type="region of interest" description="Disordered" evidence="6">
    <location>
        <begin position="1"/>
        <end position="55"/>
    </location>
</feature>
<dbReference type="InterPro" id="IPR015421">
    <property type="entry name" value="PyrdxlP-dep_Trfase_major"/>
</dbReference>
<evidence type="ECO:0000313" key="9">
    <source>
        <dbReference type="Proteomes" id="UP001316803"/>
    </source>
</evidence>
<evidence type="ECO:0000313" key="8">
    <source>
        <dbReference type="EMBL" id="KAK5957424.1"/>
    </source>
</evidence>
<evidence type="ECO:0000256" key="2">
    <source>
        <dbReference type="ARBA" id="ARBA00007441"/>
    </source>
</evidence>
<dbReference type="AlphaFoldDB" id="A0AAN8I8H9"/>
<keyword evidence="9" id="KW-1185">Reference proteome</keyword>
<dbReference type="Proteomes" id="UP001316803">
    <property type="component" value="Unassembled WGS sequence"/>
</dbReference>
<feature type="region of interest" description="Disordered" evidence="6">
    <location>
        <begin position="351"/>
        <end position="371"/>
    </location>
</feature>
<dbReference type="InterPro" id="IPR050859">
    <property type="entry name" value="Class-I_PLP-dep_aminotransf"/>
</dbReference>
<accession>A0AAN8I8H9</accession>
<keyword evidence="3 8" id="KW-0032">Aminotransferase</keyword>
<evidence type="ECO:0000256" key="6">
    <source>
        <dbReference type="SAM" id="MobiDB-lite"/>
    </source>
</evidence>
<feature type="domain" description="Aminotransferase class I/classII large" evidence="7">
    <location>
        <begin position="212"/>
        <end position="552"/>
    </location>
</feature>
<dbReference type="GO" id="GO:0019878">
    <property type="term" value="P:lysine biosynthetic process via aminoadipic acid"/>
    <property type="evidence" value="ECO:0007669"/>
    <property type="project" value="TreeGrafter"/>
</dbReference>
<dbReference type="GO" id="GO:0006571">
    <property type="term" value="P:tyrosine biosynthetic process"/>
    <property type="evidence" value="ECO:0007669"/>
    <property type="project" value="TreeGrafter"/>
</dbReference>
<evidence type="ECO:0000256" key="1">
    <source>
        <dbReference type="ARBA" id="ARBA00001933"/>
    </source>
</evidence>
<comment type="similarity">
    <text evidence="2">Belongs to the class-I pyridoxal-phosphate-dependent aminotransferase family.</text>
</comment>
<evidence type="ECO:0000256" key="5">
    <source>
        <dbReference type="ARBA" id="ARBA00022898"/>
    </source>
</evidence>
<gene>
    <name evidence="8" type="primary">ARO8</name>
    <name evidence="8" type="ORF">OHC33_001798</name>
</gene>
<organism evidence="8 9">
    <name type="scientific">Knufia fluminis</name>
    <dbReference type="NCBI Taxonomy" id="191047"/>
    <lineage>
        <taxon>Eukaryota</taxon>
        <taxon>Fungi</taxon>
        <taxon>Dikarya</taxon>
        <taxon>Ascomycota</taxon>
        <taxon>Pezizomycotina</taxon>
        <taxon>Eurotiomycetes</taxon>
        <taxon>Chaetothyriomycetidae</taxon>
        <taxon>Chaetothyriales</taxon>
        <taxon>Trichomeriaceae</taxon>
        <taxon>Knufia</taxon>
    </lineage>
</organism>
<dbReference type="PANTHER" id="PTHR42790:SF21">
    <property type="entry name" value="AROMATIC_AMINOADIPATE AMINOTRANSFERASE 1"/>
    <property type="match status" value="1"/>
</dbReference>
<dbReference type="GO" id="GO:0008793">
    <property type="term" value="F:aromatic-amino-acid transaminase activity"/>
    <property type="evidence" value="ECO:0007669"/>
    <property type="project" value="TreeGrafter"/>
</dbReference>
<evidence type="ECO:0000256" key="4">
    <source>
        <dbReference type="ARBA" id="ARBA00022679"/>
    </source>
</evidence>
<evidence type="ECO:0000256" key="3">
    <source>
        <dbReference type="ARBA" id="ARBA00022576"/>
    </source>
</evidence>
<name>A0AAN8I8H9_9EURO</name>
<dbReference type="SUPFAM" id="SSF53383">
    <property type="entry name" value="PLP-dependent transferases"/>
    <property type="match status" value="1"/>
</dbReference>
<dbReference type="Gene3D" id="3.40.640.10">
    <property type="entry name" value="Type I PLP-dependent aspartate aminotransferase-like (Major domain)"/>
    <property type="match status" value="1"/>
</dbReference>
<dbReference type="InterPro" id="IPR004839">
    <property type="entry name" value="Aminotransferase_I/II_large"/>
</dbReference>
<comment type="caution">
    <text evidence="8">The sequence shown here is derived from an EMBL/GenBank/DDBJ whole genome shotgun (WGS) entry which is preliminary data.</text>
</comment>
<proteinExistence type="inferred from homology"/>
<feature type="compositionally biased region" description="Low complexity" evidence="6">
    <location>
        <begin position="32"/>
        <end position="42"/>
    </location>
</feature>
<evidence type="ECO:0000259" key="7">
    <source>
        <dbReference type="Pfam" id="PF00155"/>
    </source>
</evidence>
<dbReference type="GO" id="GO:0009074">
    <property type="term" value="P:aromatic amino acid family catabolic process"/>
    <property type="evidence" value="ECO:0007669"/>
    <property type="project" value="TreeGrafter"/>
</dbReference>
<keyword evidence="4" id="KW-0808">Transferase</keyword>
<dbReference type="InterPro" id="IPR015424">
    <property type="entry name" value="PyrdxlP-dep_Trfase"/>
</dbReference>
<protein>
    <submittedName>
        <fullName evidence="8">Aromatic/aminoadipate aminotransferase 1</fullName>
    </submittedName>
</protein>
<keyword evidence="5" id="KW-0663">Pyridoxal phosphate</keyword>